<dbReference type="InterPro" id="IPR009056">
    <property type="entry name" value="Cyt_c-like_dom"/>
</dbReference>
<dbReference type="SUPFAM" id="SSF46626">
    <property type="entry name" value="Cytochrome c"/>
    <property type="match status" value="1"/>
</dbReference>
<evidence type="ECO:0000256" key="3">
    <source>
        <dbReference type="ARBA" id="ARBA00023004"/>
    </source>
</evidence>
<accession>A0A4R7CXF9</accession>
<dbReference type="InterPro" id="IPR036909">
    <property type="entry name" value="Cyt_c-like_dom_sf"/>
</dbReference>
<organism evidence="6 7">
    <name type="scientific">Sphingobacterium paludis</name>
    <dbReference type="NCBI Taxonomy" id="1476465"/>
    <lineage>
        <taxon>Bacteria</taxon>
        <taxon>Pseudomonadati</taxon>
        <taxon>Bacteroidota</taxon>
        <taxon>Sphingobacteriia</taxon>
        <taxon>Sphingobacteriales</taxon>
        <taxon>Sphingobacteriaceae</taxon>
        <taxon>Sphingobacterium</taxon>
    </lineage>
</organism>
<dbReference type="PANTHER" id="PTHR35008:SF8">
    <property type="entry name" value="ALCOHOL DEHYDROGENASE CYTOCHROME C SUBUNIT"/>
    <property type="match status" value="1"/>
</dbReference>
<dbReference type="GO" id="GO:0046872">
    <property type="term" value="F:metal ion binding"/>
    <property type="evidence" value="ECO:0007669"/>
    <property type="project" value="UniProtKB-KW"/>
</dbReference>
<dbReference type="Gene3D" id="1.10.760.10">
    <property type="entry name" value="Cytochrome c-like domain"/>
    <property type="match status" value="1"/>
</dbReference>
<evidence type="ECO:0000256" key="1">
    <source>
        <dbReference type="ARBA" id="ARBA00022617"/>
    </source>
</evidence>
<keyword evidence="3 4" id="KW-0408">Iron</keyword>
<dbReference type="PANTHER" id="PTHR35008">
    <property type="entry name" value="BLL4482 PROTEIN-RELATED"/>
    <property type="match status" value="1"/>
</dbReference>
<reference evidence="6 7" key="1">
    <citation type="submission" date="2019-03" db="EMBL/GenBank/DDBJ databases">
        <title>Genomic Encyclopedia of Type Strains, Phase III (KMG-III): the genomes of soil and plant-associated and newly described type strains.</title>
        <authorList>
            <person name="Whitman W."/>
        </authorList>
    </citation>
    <scope>NUCLEOTIDE SEQUENCE [LARGE SCALE GENOMIC DNA]</scope>
    <source>
        <strain evidence="6 7">CGMCC 1.12801</strain>
    </source>
</reference>
<protein>
    <submittedName>
        <fullName evidence="6">Cytochrome c</fullName>
    </submittedName>
</protein>
<proteinExistence type="predicted"/>
<comment type="caution">
    <text evidence="6">The sequence shown here is derived from an EMBL/GenBank/DDBJ whole genome shotgun (WGS) entry which is preliminary data.</text>
</comment>
<dbReference type="Proteomes" id="UP000294752">
    <property type="component" value="Unassembled WGS sequence"/>
</dbReference>
<dbReference type="GO" id="GO:0009055">
    <property type="term" value="F:electron transfer activity"/>
    <property type="evidence" value="ECO:0007669"/>
    <property type="project" value="InterPro"/>
</dbReference>
<gene>
    <name evidence="6" type="ORF">B0I21_105101</name>
</gene>
<keyword evidence="7" id="KW-1185">Reference proteome</keyword>
<sequence length="209" mass="23455">MQGNILTSLYAFGLMFLSSFFLARCSFNKEETVEIDSLHAYHTSWDDGLEDYRKTWPGRFDMGKPADAKFIAKWDIDVRPDGKGLPKEGAGTVKSGAVLYQAKCAACHGVNGYEGPYDKLVTDSTGKNTIGNYWPYASTIFDYVRRAMPFNAPGSLTDQEVYDITAYLLYSNEIIKADDVINSETLPQIEMPALKRYVIDDRKGGQEIR</sequence>
<feature type="domain" description="Cytochrome c" evidence="5">
    <location>
        <begin position="91"/>
        <end position="172"/>
    </location>
</feature>
<evidence type="ECO:0000313" key="7">
    <source>
        <dbReference type="Proteomes" id="UP000294752"/>
    </source>
</evidence>
<evidence type="ECO:0000256" key="2">
    <source>
        <dbReference type="ARBA" id="ARBA00022723"/>
    </source>
</evidence>
<dbReference type="InterPro" id="IPR051459">
    <property type="entry name" value="Cytochrome_c-type_DH"/>
</dbReference>
<dbReference type="AlphaFoldDB" id="A0A4R7CXF9"/>
<evidence type="ECO:0000259" key="5">
    <source>
        <dbReference type="PROSITE" id="PS51007"/>
    </source>
</evidence>
<dbReference type="Pfam" id="PF13442">
    <property type="entry name" value="Cytochrome_CBB3"/>
    <property type="match status" value="1"/>
</dbReference>
<evidence type="ECO:0000313" key="6">
    <source>
        <dbReference type="EMBL" id="TDS12970.1"/>
    </source>
</evidence>
<dbReference type="PROSITE" id="PS51007">
    <property type="entry name" value="CYTC"/>
    <property type="match status" value="1"/>
</dbReference>
<name>A0A4R7CXF9_9SPHI</name>
<keyword evidence="1 4" id="KW-0349">Heme</keyword>
<keyword evidence="2 4" id="KW-0479">Metal-binding</keyword>
<dbReference type="GO" id="GO:0020037">
    <property type="term" value="F:heme binding"/>
    <property type="evidence" value="ECO:0007669"/>
    <property type="project" value="InterPro"/>
</dbReference>
<evidence type="ECO:0000256" key="4">
    <source>
        <dbReference type="PROSITE-ProRule" id="PRU00433"/>
    </source>
</evidence>
<dbReference type="RefSeq" id="WP_243836040.1">
    <property type="nucleotide sequence ID" value="NZ_SNZV01000005.1"/>
</dbReference>
<dbReference type="EMBL" id="SNZV01000005">
    <property type="protein sequence ID" value="TDS12970.1"/>
    <property type="molecule type" value="Genomic_DNA"/>
</dbReference>